<dbReference type="InterPro" id="IPR043148">
    <property type="entry name" value="TagF_C"/>
</dbReference>
<dbReference type="GO" id="GO:0019350">
    <property type="term" value="P:teichoic acid biosynthetic process"/>
    <property type="evidence" value="ECO:0007669"/>
    <property type="project" value="UniProtKB-KW"/>
</dbReference>
<dbReference type="RefSeq" id="WP_066097104.1">
    <property type="nucleotide sequence ID" value="NZ_CP126114.1"/>
</dbReference>
<comment type="similarity">
    <text evidence="2">Belongs to the CDP-glycerol glycerophosphotransferase family.</text>
</comment>
<keyword evidence="4" id="KW-0808">Transferase</keyword>
<dbReference type="InterPro" id="IPR051612">
    <property type="entry name" value="Teichoic_Acid_Biosynth"/>
</dbReference>
<proteinExistence type="inferred from homology"/>
<keyword evidence="8" id="KW-1185">Reference proteome</keyword>
<dbReference type="PANTHER" id="PTHR37316:SF1">
    <property type="entry name" value="TEICHOIC ACID GLYCEROL-PHOSPHATE PRIMASE"/>
    <property type="match status" value="1"/>
</dbReference>
<name>A0AA95MMT4_9BACI</name>
<keyword evidence="5" id="KW-0777">Teichoic acid biosynthesis</keyword>
<evidence type="ECO:0000256" key="6">
    <source>
        <dbReference type="ARBA" id="ARBA00023136"/>
    </source>
</evidence>
<dbReference type="Gene3D" id="3.40.50.12580">
    <property type="match status" value="1"/>
</dbReference>
<evidence type="ECO:0000256" key="5">
    <source>
        <dbReference type="ARBA" id="ARBA00022944"/>
    </source>
</evidence>
<dbReference type="AlphaFoldDB" id="A0AA95MMT4"/>
<evidence type="ECO:0000313" key="8">
    <source>
        <dbReference type="Proteomes" id="UP001178288"/>
    </source>
</evidence>
<comment type="subcellular location">
    <subcellularLocation>
        <location evidence="1">Cell membrane</location>
        <topology evidence="1">Peripheral membrane protein</topology>
    </subcellularLocation>
</comment>
<dbReference type="EMBL" id="CP126114">
    <property type="protein sequence ID" value="WHY86102.1"/>
    <property type="molecule type" value="Genomic_DNA"/>
</dbReference>
<dbReference type="Gene3D" id="3.40.50.11820">
    <property type="match status" value="1"/>
</dbReference>
<organism evidence="7 8">
    <name type="scientific">Neobacillus novalis</name>
    <dbReference type="NCBI Taxonomy" id="220687"/>
    <lineage>
        <taxon>Bacteria</taxon>
        <taxon>Bacillati</taxon>
        <taxon>Bacillota</taxon>
        <taxon>Bacilli</taxon>
        <taxon>Bacillales</taxon>
        <taxon>Bacillaceae</taxon>
        <taxon>Neobacillus</taxon>
    </lineage>
</organism>
<dbReference type="GO" id="GO:0005886">
    <property type="term" value="C:plasma membrane"/>
    <property type="evidence" value="ECO:0007669"/>
    <property type="project" value="UniProtKB-SubCell"/>
</dbReference>
<accession>A0AA95MMT4</accession>
<evidence type="ECO:0000256" key="4">
    <source>
        <dbReference type="ARBA" id="ARBA00022679"/>
    </source>
</evidence>
<evidence type="ECO:0000313" key="7">
    <source>
        <dbReference type="EMBL" id="WHY86102.1"/>
    </source>
</evidence>
<gene>
    <name evidence="7" type="ORF">QNH39_26600</name>
</gene>
<evidence type="ECO:0000256" key="2">
    <source>
        <dbReference type="ARBA" id="ARBA00010488"/>
    </source>
</evidence>
<dbReference type="PANTHER" id="PTHR37316">
    <property type="entry name" value="TEICHOIC ACID GLYCEROL-PHOSPHATE PRIMASE"/>
    <property type="match status" value="1"/>
</dbReference>
<dbReference type="InterPro" id="IPR043149">
    <property type="entry name" value="TagF_N"/>
</dbReference>
<dbReference type="KEGG" id="nnv:QNH39_26600"/>
<evidence type="ECO:0000256" key="3">
    <source>
        <dbReference type="ARBA" id="ARBA00022475"/>
    </source>
</evidence>
<dbReference type="Pfam" id="PF04464">
    <property type="entry name" value="Glyphos_transf"/>
    <property type="match status" value="1"/>
</dbReference>
<evidence type="ECO:0000256" key="1">
    <source>
        <dbReference type="ARBA" id="ARBA00004202"/>
    </source>
</evidence>
<dbReference type="InterPro" id="IPR007554">
    <property type="entry name" value="Glycerophosphate_synth"/>
</dbReference>
<dbReference type="SUPFAM" id="SSF53756">
    <property type="entry name" value="UDP-Glycosyltransferase/glycogen phosphorylase"/>
    <property type="match status" value="1"/>
</dbReference>
<dbReference type="Proteomes" id="UP001178288">
    <property type="component" value="Chromosome"/>
</dbReference>
<protein>
    <submittedName>
        <fullName evidence="7">CDP-glycerol glycerophosphotransferase family protein</fullName>
    </submittedName>
</protein>
<keyword evidence="6" id="KW-0472">Membrane</keyword>
<dbReference type="GO" id="GO:0047355">
    <property type="term" value="F:CDP-glycerol glycerophosphotransferase activity"/>
    <property type="evidence" value="ECO:0007669"/>
    <property type="project" value="InterPro"/>
</dbReference>
<reference evidence="7" key="1">
    <citation type="submission" date="2023-05" db="EMBL/GenBank/DDBJ databases">
        <title>Comparative genomics of Bacillaceae isolates and their secondary metabolite potential.</title>
        <authorList>
            <person name="Song L."/>
            <person name="Nielsen L.J."/>
            <person name="Mohite O."/>
            <person name="Xu X."/>
            <person name="Weber T."/>
            <person name="Kovacs A.T."/>
        </authorList>
    </citation>
    <scope>NUCLEOTIDE SEQUENCE</scope>
    <source>
        <strain evidence="7">XLM17</strain>
    </source>
</reference>
<sequence>MFRDVVISCYLLVFRLIFALFKVFPQQKKVTFVISFEENAAFLYRELRKQSPDLKITFLCKSSLSTELINELSDVKVIPFETKNIIDWLISLYHLATSRCIIIDNYFGFLAAVTFKKNVECIQVWHAAGALKTFGLQDQSIRYRSDSAKRRFQQVYDQFHTIVVGSDEMGRIFSEAFNVPSQRMLPTGFPRTDFFYEKKSRDAVITSFYENYPLLAGKKLILYAPTYRDGQLENSDIHLDIKQMQQKLDSNYFLLIKLHPAVKTKTNYQELFPDFVCDFSEYKRINELLVVTDYLITDYSSLPFEFSLLHKPIIFYPYDLAEYREQRGLVKDYQQLVPGPIVYNTNELIEEIVADRFDVQAIKDFSDKWNRYSVGHSAENLAHYIVERMK</sequence>
<keyword evidence="3" id="KW-1003">Cell membrane</keyword>